<dbReference type="Proteomes" id="UP000275225">
    <property type="component" value="Unassembled WGS sequence"/>
</dbReference>
<dbReference type="OrthoDB" id="4774719at2"/>
<evidence type="ECO:0000313" key="2">
    <source>
        <dbReference type="EMBL" id="RQN02532.1"/>
    </source>
</evidence>
<name>A0A3N6WBU7_9ACTN</name>
<accession>A0A3N6WBU7</accession>
<evidence type="ECO:0000256" key="1">
    <source>
        <dbReference type="SAM" id="MobiDB-lite"/>
    </source>
</evidence>
<feature type="compositionally biased region" description="Basic and acidic residues" evidence="1">
    <location>
        <begin position="209"/>
        <end position="221"/>
    </location>
</feature>
<feature type="region of interest" description="Disordered" evidence="1">
    <location>
        <begin position="199"/>
        <end position="221"/>
    </location>
</feature>
<gene>
    <name evidence="2" type="ORF">EHW97_13310</name>
</gene>
<reference evidence="2 3" key="1">
    <citation type="submission" date="2018-11" db="EMBL/GenBank/DDBJ databases">
        <authorList>
            <person name="Li F."/>
        </authorList>
    </citation>
    <scope>NUCLEOTIDE SEQUENCE [LARGE SCALE GENOMIC DNA]</scope>
    <source>
        <strain evidence="2 3">YS17T</strain>
    </source>
</reference>
<comment type="caution">
    <text evidence="2">The sequence shown here is derived from an EMBL/GenBank/DDBJ whole genome shotgun (WGS) entry which is preliminary data.</text>
</comment>
<proteinExistence type="predicted"/>
<protein>
    <recommendedName>
        <fullName evidence="4">Ribulose 1,5-bisphosphate carboxylase large subunit</fullName>
    </recommendedName>
</protein>
<evidence type="ECO:0008006" key="4">
    <source>
        <dbReference type="Google" id="ProtNLM"/>
    </source>
</evidence>
<evidence type="ECO:0000313" key="3">
    <source>
        <dbReference type="Proteomes" id="UP000275225"/>
    </source>
</evidence>
<dbReference type="RefSeq" id="WP_124237662.1">
    <property type="nucleotide sequence ID" value="NZ_JBHUFI010000011.1"/>
</dbReference>
<dbReference type="AlphaFoldDB" id="A0A3N6WBU7"/>
<organism evidence="2 3">
    <name type="scientific">Aeromicrobium camelliae</name>
    <dbReference type="NCBI Taxonomy" id="1538144"/>
    <lineage>
        <taxon>Bacteria</taxon>
        <taxon>Bacillati</taxon>
        <taxon>Actinomycetota</taxon>
        <taxon>Actinomycetes</taxon>
        <taxon>Propionibacteriales</taxon>
        <taxon>Nocardioidaceae</taxon>
        <taxon>Aeromicrobium</taxon>
    </lineage>
</organism>
<keyword evidence="3" id="KW-1185">Reference proteome</keyword>
<sequence length="221" mass="24204">MRLIPDPRDALSLAARGPALVEALVTALPRALALLEEAEVLVARISALLDDVEATHARTVEVIERADKTAADADEIVRRSSETVDSANAIVVRTAGTVGSVEPTIKRTERLIDLFAPPLERLQPMLDRLSTTTDTKEVDALVGLIDHLPHLLERVETEVIPMLANLQTIAPDIHDMLDLIQELGDMLGKLPGMGRIKRRADEQQAGLEKNPDRRRSDALDD</sequence>
<dbReference type="EMBL" id="RQJX01000020">
    <property type="protein sequence ID" value="RQN02532.1"/>
    <property type="molecule type" value="Genomic_DNA"/>
</dbReference>